<gene>
    <name evidence="2" type="ORF">NIES267_25420</name>
</gene>
<evidence type="ECO:0008006" key="4">
    <source>
        <dbReference type="Google" id="ProtNLM"/>
    </source>
</evidence>
<proteinExistence type="predicted"/>
<keyword evidence="1" id="KW-0732">Signal</keyword>
<dbReference type="EMBL" id="AP018227">
    <property type="protein sequence ID" value="BAY83056.1"/>
    <property type="molecule type" value="Genomic_DNA"/>
</dbReference>
<feature type="signal peptide" evidence="1">
    <location>
        <begin position="1"/>
        <end position="21"/>
    </location>
</feature>
<evidence type="ECO:0000313" key="3">
    <source>
        <dbReference type="Proteomes" id="UP000218418"/>
    </source>
</evidence>
<protein>
    <recommendedName>
        <fullName evidence="4">Outer membrane protein beta-barrel domain-containing protein</fullName>
    </recommendedName>
</protein>
<evidence type="ECO:0000313" key="2">
    <source>
        <dbReference type="EMBL" id="BAY83056.1"/>
    </source>
</evidence>
<dbReference type="InterPro" id="IPR011250">
    <property type="entry name" value="OMP/PagP_B-barrel"/>
</dbReference>
<feature type="chain" id="PRO_5012712509" description="Outer membrane protein beta-barrel domain-containing protein" evidence="1">
    <location>
        <begin position="22"/>
        <end position="198"/>
    </location>
</feature>
<organism evidence="2 3">
    <name type="scientific">Calothrix parasitica NIES-267</name>
    <dbReference type="NCBI Taxonomy" id="1973488"/>
    <lineage>
        <taxon>Bacteria</taxon>
        <taxon>Bacillati</taxon>
        <taxon>Cyanobacteriota</taxon>
        <taxon>Cyanophyceae</taxon>
        <taxon>Nostocales</taxon>
        <taxon>Calotrichaceae</taxon>
        <taxon>Calothrix</taxon>
    </lineage>
</organism>
<keyword evidence="3" id="KW-1185">Reference proteome</keyword>
<dbReference type="SUPFAM" id="SSF56925">
    <property type="entry name" value="OMPA-like"/>
    <property type="match status" value="1"/>
</dbReference>
<evidence type="ECO:0000256" key="1">
    <source>
        <dbReference type="SAM" id="SignalP"/>
    </source>
</evidence>
<sequence length="198" mass="20549">MNFRQLKLACSIVSVSAAFFAFEGVKAQGQTPPVQVENQASHIQNVDKASSQVAQFNPGGSTRSGSSYIGVGGFIGFDDNSTFGEGGFSVISKIGLSRNFSIRPSAVIDDDAVFLIPVTIDFPVNSVADTGFQRLSVAPYFGAGVSVNTDEDSDVGFLVTGGVDVPVSNKITATGGVNIGFSDDDTDVGLLLGVGYNF</sequence>
<dbReference type="AlphaFoldDB" id="A0A1Z4LP96"/>
<dbReference type="Proteomes" id="UP000218418">
    <property type="component" value="Chromosome"/>
</dbReference>
<reference evidence="2 3" key="1">
    <citation type="submission" date="2017-06" db="EMBL/GenBank/DDBJ databases">
        <title>Genome sequencing of cyanobaciteial culture collection at National Institute for Environmental Studies (NIES).</title>
        <authorList>
            <person name="Hirose Y."/>
            <person name="Shimura Y."/>
            <person name="Fujisawa T."/>
            <person name="Nakamura Y."/>
            <person name="Kawachi M."/>
        </authorList>
    </citation>
    <scope>NUCLEOTIDE SEQUENCE [LARGE SCALE GENOMIC DNA]</scope>
    <source>
        <strain evidence="2 3">NIES-267</strain>
    </source>
</reference>
<name>A0A1Z4LP96_9CYAN</name>
<accession>A0A1Z4LP96</accession>
<dbReference type="OrthoDB" id="509458at2"/>